<dbReference type="STRING" id="861266.ARTSIC4J27_1756"/>
<comment type="caution">
    <text evidence="1">The sequence shown here is derived from an EMBL/GenBank/DDBJ whole genome shotgun (WGS) entry which is preliminary data.</text>
</comment>
<accession>A0A024H1Q3</accession>
<dbReference type="AlphaFoldDB" id="A0A024H1Q3"/>
<organism evidence="1 2">
    <name type="scientific">Pseudarthrobacter siccitolerans</name>
    <dbReference type="NCBI Taxonomy" id="861266"/>
    <lineage>
        <taxon>Bacteria</taxon>
        <taxon>Bacillati</taxon>
        <taxon>Actinomycetota</taxon>
        <taxon>Actinomycetes</taxon>
        <taxon>Micrococcales</taxon>
        <taxon>Micrococcaceae</taxon>
        <taxon>Pseudarthrobacter</taxon>
    </lineage>
</organism>
<dbReference type="Proteomes" id="UP000035722">
    <property type="component" value="Unassembled WGS sequence"/>
</dbReference>
<protein>
    <submittedName>
        <fullName evidence="1">Uncharacterized protein</fullName>
    </submittedName>
</protein>
<evidence type="ECO:0000313" key="1">
    <source>
        <dbReference type="EMBL" id="CCQ45802.1"/>
    </source>
</evidence>
<name>A0A024H1Q3_9MICC</name>
<gene>
    <name evidence="1" type="ORF">ARTSIC4J27_1756</name>
</gene>
<proteinExistence type="predicted"/>
<evidence type="ECO:0000313" key="2">
    <source>
        <dbReference type="Proteomes" id="UP000035722"/>
    </source>
</evidence>
<reference evidence="2" key="1">
    <citation type="journal article" date="2014" name="Genome Announc.">
        <title>Genome Sequence of Arthrobacter siccitolerans 4J27, a Xeroprotectant-Producing Desiccation-Tolerant Microorganism.</title>
        <authorList>
            <person name="Manzanera M."/>
            <person name="Santa-Cruz-Calvo L."/>
            <person name="Vilchez J.I."/>
            <person name="Garcia-Fontana C."/>
            <person name="Silva-Castro G.A."/>
            <person name="Calvo C."/>
            <person name="Gonzalez-Lopez J."/>
        </authorList>
    </citation>
    <scope>NUCLEOTIDE SEQUENCE [LARGE SCALE GENOMIC DNA]</scope>
    <source>
        <strain evidence="2">4J27</strain>
    </source>
</reference>
<dbReference type="EMBL" id="CAQI01000040">
    <property type="protein sequence ID" value="CCQ45802.1"/>
    <property type="molecule type" value="Genomic_DNA"/>
</dbReference>
<keyword evidence="2" id="KW-1185">Reference proteome</keyword>
<sequence length="43" mass="4451">MVQSFAFARFCPAGCMAGTGGLQRQQVVPPRTEILAPAGTGEV</sequence>